<dbReference type="Proteomes" id="UP000269221">
    <property type="component" value="Unassembled WGS sequence"/>
</dbReference>
<feature type="signal peptide" evidence="1">
    <location>
        <begin position="1"/>
        <end position="26"/>
    </location>
</feature>
<dbReference type="Gene3D" id="3.50.30.30">
    <property type="match status" value="1"/>
</dbReference>
<keyword evidence="3" id="KW-1185">Reference proteome</keyword>
<accession>A0A3M0KUZ0</accession>
<evidence type="ECO:0000256" key="1">
    <source>
        <dbReference type="SAM" id="SignalP"/>
    </source>
</evidence>
<reference evidence="2 3" key="1">
    <citation type="submission" date="2018-07" db="EMBL/GenBank/DDBJ databases">
        <title>A high quality draft genome assembly of the barn swallow (H. rustica rustica).</title>
        <authorList>
            <person name="Formenti G."/>
            <person name="Chiara M."/>
            <person name="Poveda L."/>
            <person name="Francoijs K.-J."/>
            <person name="Bonisoli-Alquati A."/>
            <person name="Canova L."/>
            <person name="Gianfranceschi L."/>
            <person name="Horner D.S."/>
            <person name="Saino N."/>
        </authorList>
    </citation>
    <scope>NUCLEOTIDE SEQUENCE [LARGE SCALE GENOMIC DNA]</scope>
    <source>
        <strain evidence="2">Chelidonia</strain>
        <tissue evidence="2">Blood</tissue>
    </source>
</reference>
<proteinExistence type="predicted"/>
<gene>
    <name evidence="2" type="ORF">DUI87_12630</name>
</gene>
<sequence>MSAGPQVQLAVLWPWLLMATLQAGLGHTGLALAAAVESERAAAQKAIIRVIPLKVEPIILEGEFANVAEVTPAEGKLLQAEESGDEMVMEIDTITTISRWDQVVFTQGLRRMKLLNY</sequence>
<dbReference type="OrthoDB" id="9398351at2759"/>
<dbReference type="STRING" id="333673.A0A3M0KUZ0"/>
<feature type="chain" id="PRO_5018084779" evidence="1">
    <location>
        <begin position="27"/>
        <end position="117"/>
    </location>
</feature>
<evidence type="ECO:0000313" key="3">
    <source>
        <dbReference type="Proteomes" id="UP000269221"/>
    </source>
</evidence>
<comment type="caution">
    <text evidence="2">The sequence shown here is derived from an EMBL/GenBank/DDBJ whole genome shotgun (WGS) entry which is preliminary data.</text>
</comment>
<protein>
    <submittedName>
        <fullName evidence="2">Uncharacterized protein</fullName>
    </submittedName>
</protein>
<evidence type="ECO:0000313" key="2">
    <source>
        <dbReference type="EMBL" id="RMC10917.1"/>
    </source>
</evidence>
<dbReference type="AlphaFoldDB" id="A0A3M0KUZ0"/>
<keyword evidence="1" id="KW-0732">Signal</keyword>
<organism evidence="2 3">
    <name type="scientific">Hirundo rustica rustica</name>
    <dbReference type="NCBI Taxonomy" id="333673"/>
    <lineage>
        <taxon>Eukaryota</taxon>
        <taxon>Metazoa</taxon>
        <taxon>Chordata</taxon>
        <taxon>Craniata</taxon>
        <taxon>Vertebrata</taxon>
        <taxon>Euteleostomi</taxon>
        <taxon>Archelosauria</taxon>
        <taxon>Archosauria</taxon>
        <taxon>Dinosauria</taxon>
        <taxon>Saurischia</taxon>
        <taxon>Theropoda</taxon>
        <taxon>Coelurosauria</taxon>
        <taxon>Aves</taxon>
        <taxon>Neognathae</taxon>
        <taxon>Neoaves</taxon>
        <taxon>Telluraves</taxon>
        <taxon>Australaves</taxon>
        <taxon>Passeriformes</taxon>
        <taxon>Sylvioidea</taxon>
        <taxon>Hirundinidae</taxon>
        <taxon>Hirundo</taxon>
    </lineage>
</organism>
<dbReference type="EMBL" id="QRBI01000111">
    <property type="protein sequence ID" value="RMC10917.1"/>
    <property type="molecule type" value="Genomic_DNA"/>
</dbReference>
<name>A0A3M0KUZ0_HIRRU</name>